<dbReference type="EMBL" id="FRDI01000010">
    <property type="protein sequence ID" value="SHN68632.1"/>
    <property type="molecule type" value="Genomic_DNA"/>
</dbReference>
<sequence length="278" mass="31885">MSLDEWVDFAFICGIIASLIWGAIDAIINNGKKKETVYFTQQEEDYNALVDFKDNEELKLKKAESAIKTIKDIGYLGTYKDEFSPRAEKMYEEVKALGESESLKALRADLASALISFYVNIPTEENAVKVEKIYQETKGYLINDDELRVKIAKLAEPLISFYFMMLFKNTEQDAYPKNIITKAETIYKEVREFGSFNDIKDNLIESSLPLLRLYREIKVADQSLVNSAKHIYAELFSLNNDAQIQPMKQAAEKLVKEIHANFIANLPYKIPNSQIVKF</sequence>
<keyword evidence="1" id="KW-0812">Transmembrane</keyword>
<accession>A0A1M7TD36</accession>
<proteinExistence type="predicted"/>
<dbReference type="STRING" id="1121455.SAMN02745728_01863"/>
<feature type="transmembrane region" description="Helical" evidence="1">
    <location>
        <begin position="6"/>
        <end position="24"/>
    </location>
</feature>
<gene>
    <name evidence="2" type="ORF">SAMN02745728_01863</name>
</gene>
<keyword evidence="1" id="KW-0472">Membrane</keyword>
<reference evidence="2 3" key="1">
    <citation type="submission" date="2016-12" db="EMBL/GenBank/DDBJ databases">
        <authorList>
            <person name="Song W.-J."/>
            <person name="Kurnit D.M."/>
        </authorList>
    </citation>
    <scope>NUCLEOTIDE SEQUENCE [LARGE SCALE GENOMIC DNA]</scope>
    <source>
        <strain evidence="2 3">DSM 11393</strain>
    </source>
</reference>
<dbReference type="RefSeq" id="WP_072697552.1">
    <property type="nucleotide sequence ID" value="NZ_FRDI01000010.1"/>
</dbReference>
<evidence type="ECO:0000256" key="1">
    <source>
        <dbReference type="SAM" id="Phobius"/>
    </source>
</evidence>
<evidence type="ECO:0000313" key="3">
    <source>
        <dbReference type="Proteomes" id="UP000186469"/>
    </source>
</evidence>
<name>A0A1M7TD36_9BACT</name>
<organism evidence="2 3">
    <name type="scientific">Desulfovibrio litoralis DSM 11393</name>
    <dbReference type="NCBI Taxonomy" id="1121455"/>
    <lineage>
        <taxon>Bacteria</taxon>
        <taxon>Pseudomonadati</taxon>
        <taxon>Thermodesulfobacteriota</taxon>
        <taxon>Desulfovibrionia</taxon>
        <taxon>Desulfovibrionales</taxon>
        <taxon>Desulfovibrionaceae</taxon>
        <taxon>Desulfovibrio</taxon>
    </lineage>
</organism>
<keyword evidence="3" id="KW-1185">Reference proteome</keyword>
<dbReference type="Proteomes" id="UP000186469">
    <property type="component" value="Unassembled WGS sequence"/>
</dbReference>
<protein>
    <submittedName>
        <fullName evidence="2">Uncharacterized protein</fullName>
    </submittedName>
</protein>
<evidence type="ECO:0000313" key="2">
    <source>
        <dbReference type="EMBL" id="SHN68632.1"/>
    </source>
</evidence>
<keyword evidence="1" id="KW-1133">Transmembrane helix</keyword>
<dbReference type="AlphaFoldDB" id="A0A1M7TD36"/>